<keyword evidence="4" id="KW-1185">Reference proteome</keyword>
<feature type="coiled-coil region" evidence="1">
    <location>
        <begin position="66"/>
        <end position="141"/>
    </location>
</feature>
<protein>
    <submittedName>
        <fullName evidence="3">Uncharacterized protein</fullName>
    </submittedName>
</protein>
<organism evidence="3 4">
    <name type="scientific">Candidatus Finniella inopinata</name>
    <dbReference type="NCBI Taxonomy" id="1696036"/>
    <lineage>
        <taxon>Bacteria</taxon>
        <taxon>Pseudomonadati</taxon>
        <taxon>Pseudomonadota</taxon>
        <taxon>Alphaproteobacteria</taxon>
        <taxon>Holosporales</taxon>
        <taxon>Candidatus Paracaedibacteraceae</taxon>
        <taxon>Candidatus Finniella</taxon>
    </lineage>
</organism>
<evidence type="ECO:0000256" key="1">
    <source>
        <dbReference type="SAM" id="Coils"/>
    </source>
</evidence>
<accession>A0A4Q7DJ03</accession>
<feature type="signal peptide" evidence="2">
    <location>
        <begin position="1"/>
        <end position="22"/>
    </location>
</feature>
<keyword evidence="2" id="KW-0732">Signal</keyword>
<dbReference type="AlphaFoldDB" id="A0A4Q7DJ03"/>
<evidence type="ECO:0000256" key="2">
    <source>
        <dbReference type="SAM" id="SignalP"/>
    </source>
</evidence>
<gene>
    <name evidence="3" type="ORF">EQU50_00885</name>
</gene>
<reference evidence="3 4" key="1">
    <citation type="submission" date="2018-10" db="EMBL/GenBank/DDBJ databases">
        <title>An updated phylogeny of the Alphaproteobacteria reveals that the parasitic Rickettsiales and Holosporales have independent origins.</title>
        <authorList>
            <person name="Munoz-Gomez S.A."/>
            <person name="Hess S."/>
            <person name="Burger G."/>
            <person name="Lang B.F."/>
            <person name="Susko E."/>
            <person name="Slamovits C.H."/>
            <person name="Roger A.J."/>
        </authorList>
    </citation>
    <scope>NUCLEOTIDE SEQUENCE [LARGE SCALE GENOMIC DNA]</scope>
    <source>
        <strain evidence="3">HOLO01</strain>
    </source>
</reference>
<dbReference type="EMBL" id="SCFB01000002">
    <property type="protein sequence ID" value="RZI46813.1"/>
    <property type="molecule type" value="Genomic_DNA"/>
</dbReference>
<proteinExistence type="predicted"/>
<sequence>MYKSLKYLLLTCCVIGTAYGSASSNSDALNFDTSGLTTHKLSTGWFGSSKDCVFVDDLNSFASRKNAEIQEKLAQINGQHQRALEEAARAANSELDSLRQQLAAASTEKQEMSLAFEQQLNSRLTEQQEKAAKEKEELLKIPAMLKEQADRERVVLVNSLENSQMLIELLKEQQKALLTAKTGAEADALSQKQRSGLLEHALKEKEGIIKNLEEKQRELQDAALEKQELQKDLEKNQEQIQRLAAKRKRTGKRN</sequence>
<feature type="coiled-coil region" evidence="1">
    <location>
        <begin position="198"/>
        <end position="253"/>
    </location>
</feature>
<keyword evidence="1" id="KW-0175">Coiled coil</keyword>
<dbReference type="RefSeq" id="WP_130153287.1">
    <property type="nucleotide sequence ID" value="NZ_SCFB01000002.1"/>
</dbReference>
<evidence type="ECO:0000313" key="4">
    <source>
        <dbReference type="Proteomes" id="UP000293550"/>
    </source>
</evidence>
<dbReference type="Proteomes" id="UP000293550">
    <property type="component" value="Unassembled WGS sequence"/>
</dbReference>
<evidence type="ECO:0000313" key="3">
    <source>
        <dbReference type="EMBL" id="RZI46813.1"/>
    </source>
</evidence>
<feature type="chain" id="PRO_5020838962" evidence="2">
    <location>
        <begin position="23"/>
        <end position="254"/>
    </location>
</feature>
<name>A0A4Q7DJ03_9PROT</name>
<comment type="caution">
    <text evidence="3">The sequence shown here is derived from an EMBL/GenBank/DDBJ whole genome shotgun (WGS) entry which is preliminary data.</text>
</comment>